<feature type="region of interest" description="Disordered" evidence="2">
    <location>
        <begin position="1"/>
        <end position="21"/>
    </location>
</feature>
<gene>
    <name evidence="4" type="ORF">ODALV1_LOCUS25073</name>
</gene>
<evidence type="ECO:0000256" key="2">
    <source>
        <dbReference type="SAM" id="MobiDB-lite"/>
    </source>
</evidence>
<feature type="compositionally biased region" description="Basic and acidic residues" evidence="2">
    <location>
        <begin position="99"/>
        <end position="112"/>
    </location>
</feature>
<dbReference type="InterPro" id="IPR036872">
    <property type="entry name" value="CH_dom_sf"/>
</dbReference>
<proteinExistence type="predicted"/>
<dbReference type="SUPFAM" id="SSF47576">
    <property type="entry name" value="Calponin-homology domain, CH-domain"/>
    <property type="match status" value="1"/>
</dbReference>
<evidence type="ECO:0000313" key="5">
    <source>
        <dbReference type="Proteomes" id="UP001642540"/>
    </source>
</evidence>
<feature type="coiled-coil region" evidence="1">
    <location>
        <begin position="250"/>
        <end position="357"/>
    </location>
</feature>
<evidence type="ECO:0000256" key="1">
    <source>
        <dbReference type="SAM" id="Coils"/>
    </source>
</evidence>
<dbReference type="Gene3D" id="1.10.418.10">
    <property type="entry name" value="Calponin-like domain"/>
    <property type="match status" value="1"/>
</dbReference>
<feature type="compositionally biased region" description="Low complexity" evidence="2">
    <location>
        <begin position="58"/>
        <end position="69"/>
    </location>
</feature>
<comment type="caution">
    <text evidence="4">The sequence shown here is derived from an EMBL/GenBank/DDBJ whole genome shotgun (WGS) entry which is preliminary data.</text>
</comment>
<accession>A0ABP1RQV5</accession>
<dbReference type="Pfam" id="PF00307">
    <property type="entry name" value="CH"/>
    <property type="match status" value="1"/>
</dbReference>
<dbReference type="InterPro" id="IPR050540">
    <property type="entry name" value="F-actin_Monoox_Mical"/>
</dbReference>
<dbReference type="PANTHER" id="PTHR23167">
    <property type="entry name" value="CALPONIN HOMOLOGY DOMAIN-CONTAINING PROTEIN DDB_G0272472-RELATED"/>
    <property type="match status" value="1"/>
</dbReference>
<name>A0ABP1RQV5_9HEXA</name>
<keyword evidence="5" id="KW-1185">Reference proteome</keyword>
<feature type="domain" description="Calponin-homology (CH)" evidence="3">
    <location>
        <begin position="370"/>
        <end position="475"/>
    </location>
</feature>
<protein>
    <recommendedName>
        <fullName evidence="3">Calponin-homology (CH) domain-containing protein</fullName>
    </recommendedName>
</protein>
<dbReference type="SMART" id="SM00033">
    <property type="entry name" value="CH"/>
    <property type="match status" value="1"/>
</dbReference>
<feature type="region of interest" description="Disordered" evidence="2">
    <location>
        <begin position="98"/>
        <end position="179"/>
    </location>
</feature>
<dbReference type="Proteomes" id="UP001642540">
    <property type="component" value="Unassembled WGS sequence"/>
</dbReference>
<organism evidence="4 5">
    <name type="scientific">Orchesella dallaii</name>
    <dbReference type="NCBI Taxonomy" id="48710"/>
    <lineage>
        <taxon>Eukaryota</taxon>
        <taxon>Metazoa</taxon>
        <taxon>Ecdysozoa</taxon>
        <taxon>Arthropoda</taxon>
        <taxon>Hexapoda</taxon>
        <taxon>Collembola</taxon>
        <taxon>Entomobryomorpha</taxon>
        <taxon>Entomobryoidea</taxon>
        <taxon>Orchesellidae</taxon>
        <taxon>Orchesellinae</taxon>
        <taxon>Orchesella</taxon>
    </lineage>
</organism>
<dbReference type="PANTHER" id="PTHR23167:SF46">
    <property type="entry name" value="EPS15 HOMOLOGY DOMAIN CONTAINING PROTEIN-BINDING PROTEIN 1, ISOFORM F"/>
    <property type="match status" value="1"/>
</dbReference>
<evidence type="ECO:0000313" key="4">
    <source>
        <dbReference type="EMBL" id="CAL8133451.1"/>
    </source>
</evidence>
<sequence>MNSKTKFAGKPAVSQPKPIVGSTKAVSLKNTNNASLVATRFRPAAVAPSSLSCRLKPTSTSTTTATTNSRGQKAPNKPIISRSKDVTTITTLKSSLSVKDVEDTKKSSKCDLSKTSSKGPPPPGHRPGQPVRQRALSKAVVPVKQSPSRGVTVKADTCNVSRKSLTGGGPSPGGTRRSLTRGVPAIRRSLTRASPIPVVGLGNSPLSKPATRLKIAFKRVEIEKRTPEVVDNNEKLKKDKLNEENKTMIISKLQMRNQDLEEQLTTNTIKTKLDDAMNRIKDLELDKDRLVHEMKSLKLKHELEMETTVQDCAKVIKCGVSFWDETKEECEKLKMKNSELQAQLDRLLLEAGRSRKDQKLSELRKASGGVSVRNALLKWCQNCVKNYPEVEITNFSSSWVDGNAFCILLHSLDPSLVDMEKVDGSSTLEKFEIVVAATKKLGVKMDLDIKSIVSSGEPSWELIMNYVSEIYAAASK</sequence>
<feature type="region of interest" description="Disordered" evidence="2">
    <location>
        <begin position="46"/>
        <end position="80"/>
    </location>
</feature>
<reference evidence="4 5" key="1">
    <citation type="submission" date="2024-08" db="EMBL/GenBank/DDBJ databases">
        <authorList>
            <person name="Cucini C."/>
            <person name="Frati F."/>
        </authorList>
    </citation>
    <scope>NUCLEOTIDE SEQUENCE [LARGE SCALE GENOMIC DNA]</scope>
</reference>
<dbReference type="EMBL" id="CAXLJM020000099">
    <property type="protein sequence ID" value="CAL8133451.1"/>
    <property type="molecule type" value="Genomic_DNA"/>
</dbReference>
<evidence type="ECO:0000259" key="3">
    <source>
        <dbReference type="PROSITE" id="PS50021"/>
    </source>
</evidence>
<keyword evidence="1" id="KW-0175">Coiled coil</keyword>
<dbReference type="InterPro" id="IPR001715">
    <property type="entry name" value="CH_dom"/>
</dbReference>
<dbReference type="PROSITE" id="PS50021">
    <property type="entry name" value="CH"/>
    <property type="match status" value="1"/>
</dbReference>